<evidence type="ECO:0000313" key="2">
    <source>
        <dbReference type="EMBL" id="MBE4747729.1"/>
    </source>
</evidence>
<dbReference type="RefSeq" id="WP_193347087.1">
    <property type="nucleotide sequence ID" value="NZ_CBCSIP010000161.1"/>
</dbReference>
<dbReference type="InterPro" id="IPR001932">
    <property type="entry name" value="PPM-type_phosphatase-like_dom"/>
</dbReference>
<dbReference type="SUPFAM" id="SSF81606">
    <property type="entry name" value="PP2C-like"/>
    <property type="match status" value="1"/>
</dbReference>
<protein>
    <submittedName>
        <fullName evidence="2">Serine/threonine-protein phosphatase</fullName>
    </submittedName>
</protein>
<dbReference type="Pfam" id="PF13672">
    <property type="entry name" value="PP2C_2"/>
    <property type="match status" value="1"/>
</dbReference>
<proteinExistence type="predicted"/>
<sequence length="235" mass="24868">MSSPFEIGCHSEQGRRDYQQDAAGGECVEGALVAAVADGLGHYPGSDRAAQMAVRTVLHHAFLSPAALSLRAGMEAVVEEAHQEVLREQRSIGLRGLTTLALLKVEGTRAVVVHVGDSRVYRRRAGQLEQLTKDHKDSRHVLNRCLGNPRVGKNYTPDVLETDLQPGDVYLLSTDGVHESLSPAQLRAVLEDGASAQVAAEALVHSALASGSRDNCTAVVVRAPGAADALLRGAA</sequence>
<dbReference type="CDD" id="cd00143">
    <property type="entry name" value="PP2Cc"/>
    <property type="match status" value="1"/>
</dbReference>
<gene>
    <name evidence="2" type="ORF">G4177_05995</name>
</gene>
<dbReference type="PROSITE" id="PS51746">
    <property type="entry name" value="PPM_2"/>
    <property type="match status" value="1"/>
</dbReference>
<dbReference type="Proteomes" id="UP001516472">
    <property type="component" value="Unassembled WGS sequence"/>
</dbReference>
<evidence type="ECO:0000313" key="3">
    <source>
        <dbReference type="Proteomes" id="UP001516472"/>
    </source>
</evidence>
<dbReference type="PANTHER" id="PTHR47992">
    <property type="entry name" value="PROTEIN PHOSPHATASE"/>
    <property type="match status" value="1"/>
</dbReference>
<keyword evidence="3" id="KW-1185">Reference proteome</keyword>
<dbReference type="Gene3D" id="3.60.40.10">
    <property type="entry name" value="PPM-type phosphatase domain"/>
    <property type="match status" value="1"/>
</dbReference>
<accession>A0ABR9PIQ5</accession>
<evidence type="ECO:0000259" key="1">
    <source>
        <dbReference type="PROSITE" id="PS51746"/>
    </source>
</evidence>
<dbReference type="EMBL" id="JAAIYO010000001">
    <property type="protein sequence ID" value="MBE4747729.1"/>
    <property type="molecule type" value="Genomic_DNA"/>
</dbReference>
<organism evidence="2 3">
    <name type="scientific">Corallococcus soli</name>
    <dbReference type="NCBI Taxonomy" id="2710757"/>
    <lineage>
        <taxon>Bacteria</taxon>
        <taxon>Pseudomonadati</taxon>
        <taxon>Myxococcota</taxon>
        <taxon>Myxococcia</taxon>
        <taxon>Myxococcales</taxon>
        <taxon>Cystobacterineae</taxon>
        <taxon>Myxococcaceae</taxon>
        <taxon>Corallococcus</taxon>
    </lineage>
</organism>
<dbReference type="InterPro" id="IPR036457">
    <property type="entry name" value="PPM-type-like_dom_sf"/>
</dbReference>
<reference evidence="2 3" key="1">
    <citation type="submission" date="2020-02" db="EMBL/GenBank/DDBJ databases">
        <authorList>
            <person name="Babadi Z.K."/>
            <person name="Risdian C."/>
            <person name="Ebrahimipour G.H."/>
            <person name="Wink J."/>
        </authorList>
    </citation>
    <scope>NUCLEOTIDE SEQUENCE [LARGE SCALE GENOMIC DNA]</scope>
    <source>
        <strain evidence="2 3">ZKHCc1 1396</strain>
    </source>
</reference>
<comment type="caution">
    <text evidence="2">The sequence shown here is derived from an EMBL/GenBank/DDBJ whole genome shotgun (WGS) entry which is preliminary data.</text>
</comment>
<name>A0ABR9PIQ5_9BACT</name>
<dbReference type="InterPro" id="IPR015655">
    <property type="entry name" value="PP2C"/>
</dbReference>
<dbReference type="SMART" id="SM00331">
    <property type="entry name" value="PP2C_SIG"/>
    <property type="match status" value="1"/>
</dbReference>
<feature type="domain" description="PPM-type phosphatase" evidence="1">
    <location>
        <begin position="6"/>
        <end position="223"/>
    </location>
</feature>
<dbReference type="SMART" id="SM00332">
    <property type="entry name" value="PP2Cc"/>
    <property type="match status" value="1"/>
</dbReference>